<proteinExistence type="predicted"/>
<dbReference type="Pfam" id="PF02598">
    <property type="entry name" value="Methyltrn_RNA_3"/>
    <property type="match status" value="1"/>
</dbReference>
<dbReference type="InterPro" id="IPR029028">
    <property type="entry name" value="Alpha/beta_knot_MTases"/>
</dbReference>
<dbReference type="Gene3D" id="2.40.50.140">
    <property type="entry name" value="Nucleic acid-binding proteins"/>
    <property type="match status" value="1"/>
</dbReference>
<gene>
    <name evidence="1" type="ordered locus">Smar_1015</name>
</gene>
<dbReference type="InterPro" id="IPR029026">
    <property type="entry name" value="tRNA_m1G_MTases_N"/>
</dbReference>
<dbReference type="eggNOG" id="arCOG04069">
    <property type="taxonomic scope" value="Archaea"/>
</dbReference>
<dbReference type="STRING" id="399550.Smar_1015"/>
<dbReference type="InterPro" id="IPR012340">
    <property type="entry name" value="NA-bd_OB-fold"/>
</dbReference>
<dbReference type="SUPFAM" id="SSF75217">
    <property type="entry name" value="alpha/beta knot"/>
    <property type="match status" value="1"/>
</dbReference>
<dbReference type="GeneID" id="4908086"/>
<accession>A3DNA3</accession>
<dbReference type="Proteomes" id="UP000000254">
    <property type="component" value="Chromosome"/>
</dbReference>
<dbReference type="PANTHER" id="PTHR12150:SF13">
    <property type="entry name" value="METHYLTRANSFERASE C9ORF114-RELATED"/>
    <property type="match status" value="1"/>
</dbReference>
<dbReference type="OrthoDB" id="4144at2157"/>
<organism evidence="1 2">
    <name type="scientific">Staphylothermus marinus (strain ATCC 43588 / DSM 3639 / JCM 9404 / F1)</name>
    <dbReference type="NCBI Taxonomy" id="399550"/>
    <lineage>
        <taxon>Archaea</taxon>
        <taxon>Thermoproteota</taxon>
        <taxon>Thermoprotei</taxon>
        <taxon>Desulfurococcales</taxon>
        <taxon>Desulfurococcaceae</taxon>
        <taxon>Staphylothermus</taxon>
    </lineage>
</organism>
<keyword evidence="2" id="KW-1185">Reference proteome</keyword>
<dbReference type="InterPro" id="IPR003750">
    <property type="entry name" value="Put_MeTrfase-C9orf114-like"/>
</dbReference>
<dbReference type="HOGENOM" id="CLU_017233_1_0_2"/>
<sequence length="279" mass="31832">MKTSRKILVALPTSILSTESSLLLKTIKTYQVIRYSSIFGVSEIVFFRDPFTDFSQHRKYSVLIEKIWRYLLTPPYLRRKLIPKDPDLKFVGLLPPLRLSTFDVSRNGRVGEKRLGLIYREKNKLLADIGLPRPYRIEAGNCKPGDIGYVEIVDVNTRRAICLDVEPYRGPILAFADSLQEVLEEYRKTVDLIIATSKYGKIPSHKELAGVKGKTIIILFGGPHRGLYDIAKKEGFILENKVDKVWNTIPEQMVKTIRSEEALISTLAVVNMFIYGENL</sequence>
<evidence type="ECO:0008006" key="3">
    <source>
        <dbReference type="Google" id="ProtNLM"/>
    </source>
</evidence>
<dbReference type="EMBL" id="CP000575">
    <property type="protein sequence ID" value="ABN70113.1"/>
    <property type="molecule type" value="Genomic_DNA"/>
</dbReference>
<name>A3DNA3_STAMF</name>
<dbReference type="RefSeq" id="WP_011839304.1">
    <property type="nucleotide sequence ID" value="NC_009033.1"/>
</dbReference>
<dbReference type="PANTHER" id="PTHR12150">
    <property type="entry name" value="CLASS IV SAM-BINDING METHYLTRANSFERASE-RELATED"/>
    <property type="match status" value="1"/>
</dbReference>
<dbReference type="KEGG" id="smr:Smar_1015"/>
<evidence type="ECO:0000313" key="2">
    <source>
        <dbReference type="Proteomes" id="UP000000254"/>
    </source>
</evidence>
<dbReference type="AlphaFoldDB" id="A3DNA3"/>
<protein>
    <recommendedName>
        <fullName evidence="3">RNA-binding protein</fullName>
    </recommendedName>
</protein>
<dbReference type="CDD" id="cd18086">
    <property type="entry name" value="HsC9orf114-like"/>
    <property type="match status" value="1"/>
</dbReference>
<evidence type="ECO:0000313" key="1">
    <source>
        <dbReference type="EMBL" id="ABN70113.1"/>
    </source>
</evidence>
<dbReference type="Gene3D" id="3.40.1280.10">
    <property type="match status" value="1"/>
</dbReference>
<reference evidence="2" key="1">
    <citation type="journal article" date="2009" name="BMC Genomics">
        <title>The complete genome sequence of Staphylothermus marinus reveals differences in sulfur metabolism among heterotrophic Crenarchaeota.</title>
        <authorList>
            <person name="Anderson I.J."/>
            <person name="Dharmarajan L."/>
            <person name="Rodriguez J."/>
            <person name="Hooper S."/>
            <person name="Porat I."/>
            <person name="Ulrich L.E."/>
            <person name="Elkins J.G."/>
            <person name="Mavromatis K."/>
            <person name="Sun H."/>
            <person name="Land M."/>
            <person name="Lapidus A."/>
            <person name="Lucas S."/>
            <person name="Barry K."/>
            <person name="Huber H."/>
            <person name="Zhulin I.B."/>
            <person name="Whitman W.B."/>
            <person name="Mukhopadhyay B."/>
            <person name="Woese C."/>
            <person name="Bristow J."/>
            <person name="Kyrpides N."/>
        </authorList>
    </citation>
    <scope>NUCLEOTIDE SEQUENCE [LARGE SCALE GENOMIC DNA]</scope>
    <source>
        <strain evidence="2">ATCC 43588 / DSM 3639 / JCM 9404 / F1</strain>
    </source>
</reference>
<reference evidence="1 2" key="2">
    <citation type="journal article" date="2009" name="Stand. Genomic Sci.">
        <title>Complete genome sequence of Staphylothermus marinus Stetter and Fiala 1986 type strain F1.</title>
        <authorList>
            <person name="Anderson I.J."/>
            <person name="Sun H."/>
            <person name="Lapidus A."/>
            <person name="Copeland A."/>
            <person name="Glavina Del Rio T."/>
            <person name="Tice H."/>
            <person name="Dalin E."/>
            <person name="Lucas S."/>
            <person name="Barry K."/>
            <person name="Land M."/>
            <person name="Richardson P."/>
            <person name="Huber H."/>
            <person name="Kyrpides N.C."/>
        </authorList>
    </citation>
    <scope>NUCLEOTIDE SEQUENCE [LARGE SCALE GENOMIC DNA]</scope>
    <source>
        <strain evidence="2">ATCC 43588 / DSM 3639 / JCM 9404 / F1</strain>
    </source>
</reference>